<gene>
    <name evidence="3" type="primary">Contig3775.g4034</name>
    <name evidence="3" type="ORF">STYLEM_3444</name>
</gene>
<feature type="compositionally biased region" description="Low complexity" evidence="2">
    <location>
        <begin position="61"/>
        <end position="79"/>
    </location>
</feature>
<reference evidence="3 4" key="1">
    <citation type="submission" date="2014-06" db="EMBL/GenBank/DDBJ databases">
        <authorList>
            <person name="Swart Estienne"/>
        </authorList>
    </citation>
    <scope>NUCLEOTIDE SEQUENCE [LARGE SCALE GENOMIC DNA]</scope>
    <source>
        <strain evidence="3 4">130c</strain>
    </source>
</reference>
<organism evidence="3 4">
    <name type="scientific">Stylonychia lemnae</name>
    <name type="common">Ciliate</name>
    <dbReference type="NCBI Taxonomy" id="5949"/>
    <lineage>
        <taxon>Eukaryota</taxon>
        <taxon>Sar</taxon>
        <taxon>Alveolata</taxon>
        <taxon>Ciliophora</taxon>
        <taxon>Intramacronucleata</taxon>
        <taxon>Spirotrichea</taxon>
        <taxon>Stichotrichia</taxon>
        <taxon>Sporadotrichida</taxon>
        <taxon>Oxytrichidae</taxon>
        <taxon>Stylonychinae</taxon>
        <taxon>Stylonychia</taxon>
    </lineage>
</organism>
<evidence type="ECO:0000313" key="3">
    <source>
        <dbReference type="EMBL" id="CDW74464.1"/>
    </source>
</evidence>
<feature type="compositionally biased region" description="Polar residues" evidence="2">
    <location>
        <begin position="19"/>
        <end position="32"/>
    </location>
</feature>
<name>A0A078A105_STYLE</name>
<protein>
    <submittedName>
        <fullName evidence="3">Uncharacterized protein</fullName>
    </submittedName>
</protein>
<dbReference type="InParanoid" id="A0A078A105"/>
<feature type="region of interest" description="Disordered" evidence="2">
    <location>
        <begin position="581"/>
        <end position="611"/>
    </location>
</feature>
<keyword evidence="4" id="KW-1185">Reference proteome</keyword>
<feature type="compositionally biased region" description="Basic and acidic residues" evidence="2">
    <location>
        <begin position="597"/>
        <end position="608"/>
    </location>
</feature>
<accession>A0A078A105</accession>
<evidence type="ECO:0000313" key="4">
    <source>
        <dbReference type="Proteomes" id="UP000039865"/>
    </source>
</evidence>
<proteinExistence type="predicted"/>
<feature type="region of interest" description="Disordered" evidence="2">
    <location>
        <begin position="1"/>
        <end position="32"/>
    </location>
</feature>
<sequence length="1046" mass="120292">MMSKGSERPISSLHGGGTFINSGNEQSNSLGISRTPTEISNYYNQQTFFHINYYGYPNFPPSTHNNTNSNNQHQNNTFPFKNQNEYSNRQYPQSNSQNSNQQSQNHQTKNVTFSEEDKKILRGIINKNNNQAAGSLHFYGFLEDSHPLDVGQYENHNKYLRTLALLSVSDLNSLKDSSENNNIQSNTHLYIQDDQHEIMKNQLTLKNNRIEFLEKKIQLLEEQSNQMKERLKQNTAHHEQELKIKEELHQREVIYNFHIQQNENLLKETESIRNENDKIRKEFGIKEKALMQQIQQLKKENMIQMEQINRNQTIGAQSQITQASTQFQLDAQGNLTHTRGSMYSIPRGSQVLENDIEIINNVNIIYPEICSKQFDMTQDDINESKNQTNQSDDEALIDQNNSMSSINQQVINISRGAFLTNKRRTKPIRINKEEQSSQSEPHKTQSRLNTGLILKSDQIRRIQLSNQSTVSGMIPENINLSSYLSPNTLNRKQIGVLQINQQQQDKLPNQTQPFIIRQERNEEVSSNQQQNLKSDSQFGVMDKSYFNEDIMLNSQSIHQKIKQYQEQQNQLFNQHNNFTNRQSKSQNKYTNGQQKQQFRDIDISDHIRSKTPNDFMANTSYIAEVRNQFKLSTLSNEQNDPKNNTTQFIGEIKQQSIGKVMSPTNFQSDTAKFFQDLNQTYNLQNSKANHRSGAIKDIDTEFSYQHQVQLNQPSNNKLSIRNLQNSNRLGKLKIKPSSTHNGINQRETEGSKTIMATVGKSSSNQYMGHNNILNQTMERQMQVVTTLQTSHSFAQSQSPGNMRNQRIGGGHQNHKINNLASQEYAVLQNNFLSNQSINSSSIVQQKNLQLKHQQINQINQELNQIKSSSESQRQKTLSQGKSKNIAKNIKILPGQINWIKAPQNQVNSSVPKGNLTKPINFIRQNIDKVDLSSQSRDLSALNKSDYSNINNLDNSMNTQTQFRRNTNIKLAQAQNDLNQITNIGSQVMMRNNSKLKKIKTSQPQFQINFVNSNNSGRDQEQKASNISISNTNQENFSKTPIFSQDF</sequence>
<evidence type="ECO:0000256" key="1">
    <source>
        <dbReference type="SAM" id="Coils"/>
    </source>
</evidence>
<feature type="compositionally biased region" description="Low complexity" evidence="2">
    <location>
        <begin position="87"/>
        <end position="107"/>
    </location>
</feature>
<keyword evidence="1" id="KW-0175">Coiled coil</keyword>
<dbReference type="OMA" id="NDFMANT"/>
<feature type="coiled-coil region" evidence="1">
    <location>
        <begin position="848"/>
        <end position="875"/>
    </location>
</feature>
<feature type="coiled-coil region" evidence="1">
    <location>
        <begin position="196"/>
        <end position="311"/>
    </location>
</feature>
<feature type="compositionally biased region" description="Basic and acidic residues" evidence="2">
    <location>
        <begin position="430"/>
        <end position="443"/>
    </location>
</feature>
<evidence type="ECO:0000256" key="2">
    <source>
        <dbReference type="SAM" id="MobiDB-lite"/>
    </source>
</evidence>
<dbReference type="AlphaFoldDB" id="A0A078A105"/>
<dbReference type="Proteomes" id="UP000039865">
    <property type="component" value="Unassembled WGS sequence"/>
</dbReference>
<dbReference type="EMBL" id="CCKQ01003341">
    <property type="protein sequence ID" value="CDW74464.1"/>
    <property type="molecule type" value="Genomic_DNA"/>
</dbReference>
<feature type="region of interest" description="Disordered" evidence="2">
    <location>
        <begin position="60"/>
        <end position="114"/>
    </location>
</feature>
<feature type="region of interest" description="Disordered" evidence="2">
    <location>
        <begin position="424"/>
        <end position="447"/>
    </location>
</feature>
<feature type="compositionally biased region" description="Polar residues" evidence="2">
    <location>
        <begin position="581"/>
        <end position="596"/>
    </location>
</feature>
<feature type="region of interest" description="Disordered" evidence="2">
    <location>
        <begin position="1011"/>
        <end position="1046"/>
    </location>
</feature>